<name>A0A078LQJ2_CITKO</name>
<reference evidence="1" key="1">
    <citation type="submission" date="2014-06" db="EMBL/GenBank/DDBJ databases">
        <authorList>
            <person name="Urmite Genomes Urmite Genomes"/>
        </authorList>
    </citation>
    <scope>NUCLEOTIDE SEQUENCE</scope>
</reference>
<dbReference type="AlphaFoldDB" id="A0A078LQJ2"/>
<dbReference type="Pfam" id="PF07369">
    <property type="entry name" value="DUF1488"/>
    <property type="match status" value="1"/>
</dbReference>
<dbReference type="Gene3D" id="3.30.160.140">
    <property type="entry name" value="Shew3726-like"/>
    <property type="match status" value="1"/>
</dbReference>
<dbReference type="EMBL" id="LK931336">
    <property type="protein sequence ID" value="CDZ86128.1"/>
    <property type="molecule type" value="Genomic_DNA"/>
</dbReference>
<dbReference type="SUPFAM" id="SSF160272">
    <property type="entry name" value="Shew3726-like"/>
    <property type="match status" value="1"/>
</dbReference>
<dbReference type="PATRIC" id="fig|545.12.peg.4384"/>
<dbReference type="RefSeq" id="WP_012135411.1">
    <property type="nucleotide sequence ID" value="NZ_AP023452.1"/>
</dbReference>
<dbReference type="Proteomes" id="UP000251584">
    <property type="component" value="Unassembled WGS sequence"/>
</dbReference>
<gene>
    <name evidence="1" type="ORF">BN1086_04370</name>
    <name evidence="2" type="ORF">NCTC10786_03975</name>
</gene>
<dbReference type="InterPro" id="IPR036692">
    <property type="entry name" value="Shew3726-like_sf"/>
</dbReference>
<organism evidence="1">
    <name type="scientific">Citrobacter koseri</name>
    <name type="common">Citrobacter diversus</name>
    <dbReference type="NCBI Taxonomy" id="545"/>
    <lineage>
        <taxon>Bacteria</taxon>
        <taxon>Pseudomonadati</taxon>
        <taxon>Pseudomonadota</taxon>
        <taxon>Gammaproteobacteria</taxon>
        <taxon>Enterobacterales</taxon>
        <taxon>Enterobacteriaceae</taxon>
        <taxon>Citrobacter</taxon>
    </lineage>
</organism>
<evidence type="ECO:0000313" key="2">
    <source>
        <dbReference type="EMBL" id="SQB37178.1"/>
    </source>
</evidence>
<dbReference type="EMBL" id="UAVY01000007">
    <property type="protein sequence ID" value="SQB37178.1"/>
    <property type="molecule type" value="Genomic_DNA"/>
</dbReference>
<sequence length="85" mass="9825">MNQAIQFPDREEWDADLEAVSFPALVNGMQLMCAIKGTTLAHRFGGDTPERWLADFCEHRWDLEEEAEALIQSQQEDDQGWVWLS</sequence>
<dbReference type="GeneID" id="45138219"/>
<proteinExistence type="predicted"/>
<dbReference type="OMA" id="MNQSIQF"/>
<evidence type="ECO:0000313" key="1">
    <source>
        <dbReference type="EMBL" id="CDZ86128.1"/>
    </source>
</evidence>
<dbReference type="InterPro" id="IPR009962">
    <property type="entry name" value="DUF1488"/>
</dbReference>
<evidence type="ECO:0000313" key="3">
    <source>
        <dbReference type="Proteomes" id="UP000251584"/>
    </source>
</evidence>
<accession>A0A078LQJ2</accession>
<protein>
    <submittedName>
        <fullName evidence="2">Protein of uncharacterized function (DUF1488)</fullName>
    </submittedName>
</protein>
<reference evidence="2 3" key="2">
    <citation type="submission" date="2018-06" db="EMBL/GenBank/DDBJ databases">
        <authorList>
            <consortium name="Pathogen Informatics"/>
            <person name="Doyle S."/>
        </authorList>
    </citation>
    <scope>NUCLEOTIDE SEQUENCE [LARGE SCALE GENOMIC DNA]</scope>
    <source>
        <strain evidence="2 3">NCTC10786</strain>
    </source>
</reference>